<name>A0ABM1IM21_POLDO</name>
<dbReference type="InterPro" id="IPR001763">
    <property type="entry name" value="Rhodanese-like_dom"/>
</dbReference>
<feature type="region of interest" description="Disordered" evidence="8">
    <location>
        <begin position="139"/>
        <end position="163"/>
    </location>
</feature>
<keyword evidence="3" id="KW-0132">Cell division</keyword>
<evidence type="ECO:0000256" key="8">
    <source>
        <dbReference type="SAM" id="MobiDB-lite"/>
    </source>
</evidence>
<keyword evidence="10" id="KW-1185">Reference proteome</keyword>
<protein>
    <recommendedName>
        <fullName evidence="2">protein-tyrosine-phosphatase</fullName>
        <ecNumber evidence="2">3.1.3.48</ecNumber>
    </recommendedName>
</protein>
<evidence type="ECO:0000256" key="4">
    <source>
        <dbReference type="ARBA" id="ARBA00022801"/>
    </source>
</evidence>
<proteinExistence type="inferred from homology"/>
<evidence type="ECO:0000313" key="12">
    <source>
        <dbReference type="RefSeq" id="XP_015181259.1"/>
    </source>
</evidence>
<reference evidence="11 12" key="1">
    <citation type="submission" date="2025-05" db="UniProtKB">
        <authorList>
            <consortium name="RefSeq"/>
        </authorList>
    </citation>
    <scope>IDENTIFICATION</scope>
    <source>
        <tissue evidence="11 12">Whole body</tissue>
    </source>
</reference>
<dbReference type="InterPro" id="IPR000751">
    <property type="entry name" value="MPI_Phosphatase"/>
</dbReference>
<keyword evidence="4" id="KW-0378">Hydrolase</keyword>
<feature type="region of interest" description="Disordered" evidence="8">
    <location>
        <begin position="187"/>
        <end position="207"/>
    </location>
</feature>
<dbReference type="Proteomes" id="UP000694924">
    <property type="component" value="Unplaced"/>
</dbReference>
<evidence type="ECO:0000259" key="9">
    <source>
        <dbReference type="PROSITE" id="PS50206"/>
    </source>
</evidence>
<feature type="compositionally biased region" description="Polar residues" evidence="8">
    <location>
        <begin position="282"/>
        <end position="299"/>
    </location>
</feature>
<feature type="region of interest" description="Disordered" evidence="8">
    <location>
        <begin position="280"/>
        <end position="299"/>
    </location>
</feature>
<evidence type="ECO:0000256" key="3">
    <source>
        <dbReference type="ARBA" id="ARBA00022618"/>
    </source>
</evidence>
<evidence type="ECO:0000256" key="7">
    <source>
        <dbReference type="ARBA" id="ARBA00051722"/>
    </source>
</evidence>
<dbReference type="CDD" id="cd01530">
    <property type="entry name" value="Cdc25"/>
    <property type="match status" value="1"/>
</dbReference>
<dbReference type="GeneID" id="107068921"/>
<dbReference type="RefSeq" id="XP_015181260.1">
    <property type="nucleotide sequence ID" value="XM_015325774.1"/>
</dbReference>
<evidence type="ECO:0000313" key="13">
    <source>
        <dbReference type="RefSeq" id="XP_015181260.1"/>
    </source>
</evidence>
<dbReference type="SMART" id="SM00450">
    <property type="entry name" value="RHOD"/>
    <property type="match status" value="1"/>
</dbReference>
<evidence type="ECO:0000313" key="11">
    <source>
        <dbReference type="RefSeq" id="XP_015181258.1"/>
    </source>
</evidence>
<dbReference type="InterPro" id="IPR036873">
    <property type="entry name" value="Rhodanese-like_dom_sf"/>
</dbReference>
<evidence type="ECO:0000256" key="6">
    <source>
        <dbReference type="ARBA" id="ARBA00023306"/>
    </source>
</evidence>
<dbReference type="EC" id="3.1.3.48" evidence="2"/>
<comment type="catalytic activity">
    <reaction evidence="7">
        <text>O-phospho-L-tyrosyl-[protein] + H2O = L-tyrosyl-[protein] + phosphate</text>
        <dbReference type="Rhea" id="RHEA:10684"/>
        <dbReference type="Rhea" id="RHEA-COMP:10136"/>
        <dbReference type="Rhea" id="RHEA-COMP:20101"/>
        <dbReference type="ChEBI" id="CHEBI:15377"/>
        <dbReference type="ChEBI" id="CHEBI:43474"/>
        <dbReference type="ChEBI" id="CHEBI:46858"/>
        <dbReference type="ChEBI" id="CHEBI:61978"/>
        <dbReference type="EC" id="3.1.3.48"/>
    </reaction>
</comment>
<dbReference type="PANTHER" id="PTHR10828:SF76">
    <property type="entry name" value="M-PHASE INDUCER PHOSPHATASE"/>
    <property type="match status" value="1"/>
</dbReference>
<evidence type="ECO:0000313" key="10">
    <source>
        <dbReference type="Proteomes" id="UP000694924"/>
    </source>
</evidence>
<dbReference type="SUPFAM" id="SSF52821">
    <property type="entry name" value="Rhodanese/Cell cycle control phosphatase"/>
    <property type="match status" value="1"/>
</dbReference>
<dbReference type="RefSeq" id="XP_015181259.1">
    <property type="nucleotide sequence ID" value="XM_015325773.1"/>
</dbReference>
<feature type="compositionally biased region" description="Polar residues" evidence="8">
    <location>
        <begin position="191"/>
        <end position="201"/>
    </location>
</feature>
<organism evidence="10 11">
    <name type="scientific">Polistes dominula</name>
    <name type="common">European paper wasp</name>
    <name type="synonym">Vespa dominula</name>
    <dbReference type="NCBI Taxonomy" id="743375"/>
    <lineage>
        <taxon>Eukaryota</taxon>
        <taxon>Metazoa</taxon>
        <taxon>Ecdysozoa</taxon>
        <taxon>Arthropoda</taxon>
        <taxon>Hexapoda</taxon>
        <taxon>Insecta</taxon>
        <taxon>Pterygota</taxon>
        <taxon>Neoptera</taxon>
        <taxon>Endopterygota</taxon>
        <taxon>Hymenoptera</taxon>
        <taxon>Apocrita</taxon>
        <taxon>Aculeata</taxon>
        <taxon>Vespoidea</taxon>
        <taxon>Vespidae</taxon>
        <taxon>Polistinae</taxon>
        <taxon>Polistini</taxon>
        <taxon>Polistes</taxon>
    </lineage>
</organism>
<dbReference type="PRINTS" id="PR00716">
    <property type="entry name" value="MPIPHPHTASE"/>
</dbReference>
<feature type="region of interest" description="Disordered" evidence="8">
    <location>
        <begin position="328"/>
        <end position="358"/>
    </location>
</feature>
<dbReference type="Gene3D" id="3.40.250.10">
    <property type="entry name" value="Rhodanese-like domain"/>
    <property type="match status" value="1"/>
</dbReference>
<feature type="compositionally biased region" description="Polar residues" evidence="8">
    <location>
        <begin position="328"/>
        <end position="342"/>
    </location>
</feature>
<evidence type="ECO:0000256" key="2">
    <source>
        <dbReference type="ARBA" id="ARBA00013064"/>
    </source>
</evidence>
<dbReference type="PROSITE" id="PS50206">
    <property type="entry name" value="RHODANESE_3"/>
    <property type="match status" value="1"/>
</dbReference>
<evidence type="ECO:0000256" key="5">
    <source>
        <dbReference type="ARBA" id="ARBA00022912"/>
    </source>
</evidence>
<comment type="similarity">
    <text evidence="1">Belongs to the MPI phosphatase family.</text>
</comment>
<keyword evidence="5" id="KW-0904">Protein phosphatase</keyword>
<keyword evidence="6" id="KW-0131">Cell cycle</keyword>
<evidence type="ECO:0000256" key="1">
    <source>
        <dbReference type="ARBA" id="ARBA00011065"/>
    </source>
</evidence>
<feature type="domain" description="Rhodanese" evidence="9">
    <location>
        <begin position="486"/>
        <end position="599"/>
    </location>
</feature>
<dbReference type="RefSeq" id="XP_015181258.1">
    <property type="nucleotide sequence ID" value="XM_015325772.1"/>
</dbReference>
<dbReference type="Pfam" id="PF00581">
    <property type="entry name" value="Rhodanese"/>
    <property type="match status" value="1"/>
</dbReference>
<gene>
    <name evidence="11 12 13" type="primary">LOC107068921</name>
</gene>
<sequence>MSYVRQVVPLRKITEDEDNLSQKHEDLSLKSLEIVSPVTNIIRDFNKSTISSPEDDSNNLDPCLGASKVLPQVVKEESLFKNVFRIRGTPEKELTPKQKGRRLVGMAARRIISLDTISPSTNKENGTINRNVIASPQKTTVSKKSRFPLEDCDPNNQDKEYGNTNLLERDNRTGFQFAEPLGVAPRRMSVDQRSPMQSPIRSSPHGLVTDPMIFRSLSSGYESMDDDLNDLMDLDALDEATHLPNGLTSLLSGSIVGSEIMKYAIITTPEYPRTKVKRSFRRSLSLQNDRTSPQSSISKVRSCLFRSPSTTCSTRKLSFDENVQSRTQSYSSIMDSSSNQPVRSYKRSEPPASLSPRLSKRSRISIDFQHIPENVELEISSNQKASYVTDIETKLVKKSNLSIEDITDEVDFCNVSMKESFDDKFEDSQAHALIKSAIHRSVTDADLTGDFSKPCILPLAEGRHDDLKSISVDTLAALMRGDFKQYIDSFVIVDCRYPYEFDGGHIEGALNLYSKELIEQHLLDPLTNIPEIQPNSIKRRILVFHCEFSWERGPNLSRFLRNIDRQRNKEHYPALHYPEVYLLHGGYEQFYKEQRNLCVPQGYKPMSDPNHEADLKQFRVKSKSWQGEKPVSRLNSLVVRTNIKRLGF</sequence>
<dbReference type="PANTHER" id="PTHR10828">
    <property type="entry name" value="M-PHASE INDUCER PHOSPHATASE DUAL SPECIFICITY PHOSPHATASE CDC25"/>
    <property type="match status" value="1"/>
</dbReference>
<accession>A0ABM1IM21</accession>